<protein>
    <recommendedName>
        <fullName evidence="13">C2H2-type domain-containing protein</fullName>
    </recommendedName>
</protein>
<dbReference type="PANTHER" id="PTHR24404:SF114">
    <property type="entry name" value="KLUMPFUSS, ISOFORM B-RELATED"/>
    <property type="match status" value="1"/>
</dbReference>
<name>A0A3B3YP35_9TELE</name>
<feature type="domain" description="C2H2-type" evidence="13">
    <location>
        <begin position="136"/>
        <end position="163"/>
    </location>
</feature>
<dbReference type="AlphaFoldDB" id="A0A3B3YP35"/>
<dbReference type="SUPFAM" id="SSF57667">
    <property type="entry name" value="beta-beta-alpha zinc fingers"/>
    <property type="match status" value="3"/>
</dbReference>
<evidence type="ECO:0000256" key="1">
    <source>
        <dbReference type="ARBA" id="ARBA00004123"/>
    </source>
</evidence>
<keyword evidence="15" id="KW-1185">Reference proteome</keyword>
<reference evidence="14" key="1">
    <citation type="submission" date="2025-08" db="UniProtKB">
        <authorList>
            <consortium name="Ensembl"/>
        </authorList>
    </citation>
    <scope>IDENTIFICATION</scope>
</reference>
<dbReference type="FunFam" id="3.30.160.60:FF:000624">
    <property type="entry name" value="zinc finger protein 697"/>
    <property type="match status" value="1"/>
</dbReference>
<evidence type="ECO:0000256" key="2">
    <source>
        <dbReference type="ARBA" id="ARBA00006991"/>
    </source>
</evidence>
<evidence type="ECO:0000256" key="9">
    <source>
        <dbReference type="ARBA" id="ARBA00023163"/>
    </source>
</evidence>
<dbReference type="GO" id="GO:0000978">
    <property type="term" value="F:RNA polymerase II cis-regulatory region sequence-specific DNA binding"/>
    <property type="evidence" value="ECO:0007669"/>
    <property type="project" value="TreeGrafter"/>
</dbReference>
<keyword evidence="5 11" id="KW-0863">Zinc-finger</keyword>
<reference evidence="14" key="2">
    <citation type="submission" date="2025-09" db="UniProtKB">
        <authorList>
            <consortium name="Ensembl"/>
        </authorList>
    </citation>
    <scope>IDENTIFICATION</scope>
</reference>
<keyword evidence="7" id="KW-0805">Transcription regulation</keyword>
<dbReference type="Gene3D" id="3.30.160.60">
    <property type="entry name" value="Classic Zinc Finger"/>
    <property type="match status" value="5"/>
</dbReference>
<sequence length="282" mass="32430">MDVSDENWEKSSETQSGFGSGKIKKVLFGERGFSPGPLESEDDEEKAQLTVLNHDKIEENRDSVEPDECLESDPEDKISASETDVSDGNWEESVQTQSVTNRESSGRFSCSECSKTFTRRRYLSEHQRIHTGVKPFSCSVCSRAFRWKNGLVRHMKSHSGEKPFSCSDCDKTFSSKKNLMEHTKVHSGEKPYTCSICNTSFKRAHTLKDHIRTHTGERPHKCSICNQSFRYRSYLVVHIRGHAEEKPFSCPTCKLPHFKIWHLNVKSKRVEFIECFCNHTEH</sequence>
<accession>A0A3B3YP35</accession>
<feature type="domain" description="C2H2-type" evidence="13">
    <location>
        <begin position="164"/>
        <end position="191"/>
    </location>
</feature>
<dbReference type="FunFam" id="3.30.160.60:FF:001498">
    <property type="entry name" value="Zinc finger protein 404"/>
    <property type="match status" value="1"/>
</dbReference>
<feature type="domain" description="C2H2-type" evidence="13">
    <location>
        <begin position="220"/>
        <end position="247"/>
    </location>
</feature>
<evidence type="ECO:0000256" key="7">
    <source>
        <dbReference type="ARBA" id="ARBA00023015"/>
    </source>
</evidence>
<comment type="similarity">
    <text evidence="2">Belongs to the krueppel C2H2-type zinc-finger protein family.</text>
</comment>
<dbReference type="Ensembl" id="ENSPMET00000019945.1">
    <property type="protein sequence ID" value="ENSPMEP00000029146.1"/>
    <property type="gene ID" value="ENSPMEG00000014688.1"/>
</dbReference>
<dbReference type="FunFam" id="3.30.160.60:FF:001480">
    <property type="entry name" value="Si:cabz01071911.3"/>
    <property type="match status" value="1"/>
</dbReference>
<proteinExistence type="inferred from homology"/>
<evidence type="ECO:0000256" key="5">
    <source>
        <dbReference type="ARBA" id="ARBA00022771"/>
    </source>
</evidence>
<keyword evidence="6" id="KW-0862">Zinc</keyword>
<evidence type="ECO:0000313" key="14">
    <source>
        <dbReference type="Ensembl" id="ENSPMEP00000029146.1"/>
    </source>
</evidence>
<dbReference type="GO" id="GO:0003700">
    <property type="term" value="F:DNA-binding transcription factor activity"/>
    <property type="evidence" value="ECO:0007669"/>
    <property type="project" value="TreeGrafter"/>
</dbReference>
<dbReference type="Pfam" id="PF00096">
    <property type="entry name" value="zf-C2H2"/>
    <property type="match status" value="5"/>
</dbReference>
<evidence type="ECO:0000256" key="3">
    <source>
        <dbReference type="ARBA" id="ARBA00022723"/>
    </source>
</evidence>
<evidence type="ECO:0000256" key="6">
    <source>
        <dbReference type="ARBA" id="ARBA00022833"/>
    </source>
</evidence>
<keyword evidence="8" id="KW-0238">DNA-binding</keyword>
<evidence type="ECO:0000313" key="15">
    <source>
        <dbReference type="Proteomes" id="UP000261480"/>
    </source>
</evidence>
<dbReference type="PROSITE" id="PS50157">
    <property type="entry name" value="ZINC_FINGER_C2H2_2"/>
    <property type="match status" value="5"/>
</dbReference>
<dbReference type="PANTHER" id="PTHR24404">
    <property type="entry name" value="ZINC FINGER PROTEIN"/>
    <property type="match status" value="1"/>
</dbReference>
<keyword evidence="9" id="KW-0804">Transcription</keyword>
<dbReference type="FunFam" id="3.30.160.60:FF:001235">
    <property type="entry name" value="Si:ch211-119o8.6"/>
    <property type="match status" value="1"/>
</dbReference>
<keyword evidence="4" id="KW-0677">Repeat</keyword>
<dbReference type="InterPro" id="IPR013087">
    <property type="entry name" value="Znf_C2H2_type"/>
</dbReference>
<dbReference type="SMART" id="SM00355">
    <property type="entry name" value="ZnF_C2H2"/>
    <property type="match status" value="5"/>
</dbReference>
<feature type="region of interest" description="Disordered" evidence="12">
    <location>
        <begin position="1"/>
        <end position="101"/>
    </location>
</feature>
<dbReference type="InterPro" id="IPR050589">
    <property type="entry name" value="Ikaros_C2H2-ZF"/>
</dbReference>
<feature type="compositionally biased region" description="Polar residues" evidence="12">
    <location>
        <begin position="92"/>
        <end position="101"/>
    </location>
</feature>
<feature type="compositionally biased region" description="Basic and acidic residues" evidence="12">
    <location>
        <begin position="53"/>
        <end position="64"/>
    </location>
</feature>
<keyword evidence="10" id="KW-0539">Nucleus</keyword>
<dbReference type="GO" id="GO:0005634">
    <property type="term" value="C:nucleus"/>
    <property type="evidence" value="ECO:0007669"/>
    <property type="project" value="UniProtKB-SubCell"/>
</dbReference>
<comment type="subcellular location">
    <subcellularLocation>
        <location evidence="1">Nucleus</location>
    </subcellularLocation>
</comment>
<dbReference type="GO" id="GO:0006357">
    <property type="term" value="P:regulation of transcription by RNA polymerase II"/>
    <property type="evidence" value="ECO:0007669"/>
    <property type="project" value="TreeGrafter"/>
</dbReference>
<evidence type="ECO:0000256" key="11">
    <source>
        <dbReference type="PROSITE-ProRule" id="PRU00042"/>
    </source>
</evidence>
<dbReference type="STRING" id="48701.ENSPMEP00000029146"/>
<dbReference type="FunFam" id="3.30.160.60:FF:002343">
    <property type="entry name" value="Zinc finger protein 33A"/>
    <property type="match status" value="1"/>
</dbReference>
<keyword evidence="3" id="KW-0479">Metal-binding</keyword>
<evidence type="ECO:0000256" key="12">
    <source>
        <dbReference type="SAM" id="MobiDB-lite"/>
    </source>
</evidence>
<evidence type="ECO:0000256" key="10">
    <source>
        <dbReference type="ARBA" id="ARBA00023242"/>
    </source>
</evidence>
<evidence type="ECO:0000256" key="8">
    <source>
        <dbReference type="ARBA" id="ARBA00023125"/>
    </source>
</evidence>
<dbReference type="GO" id="GO:0008270">
    <property type="term" value="F:zinc ion binding"/>
    <property type="evidence" value="ECO:0007669"/>
    <property type="project" value="UniProtKB-KW"/>
</dbReference>
<feature type="compositionally biased region" description="Acidic residues" evidence="12">
    <location>
        <begin position="65"/>
        <end position="74"/>
    </location>
</feature>
<dbReference type="PROSITE" id="PS00028">
    <property type="entry name" value="ZINC_FINGER_C2H2_1"/>
    <property type="match status" value="5"/>
</dbReference>
<evidence type="ECO:0000259" key="13">
    <source>
        <dbReference type="PROSITE" id="PS50157"/>
    </source>
</evidence>
<dbReference type="InterPro" id="IPR036236">
    <property type="entry name" value="Znf_C2H2_sf"/>
</dbReference>
<feature type="domain" description="C2H2-type" evidence="13">
    <location>
        <begin position="108"/>
        <end position="135"/>
    </location>
</feature>
<evidence type="ECO:0000256" key="4">
    <source>
        <dbReference type="ARBA" id="ARBA00022737"/>
    </source>
</evidence>
<dbReference type="Proteomes" id="UP000261480">
    <property type="component" value="Unplaced"/>
</dbReference>
<feature type="domain" description="C2H2-type" evidence="13">
    <location>
        <begin position="192"/>
        <end position="219"/>
    </location>
</feature>
<organism evidence="14 15">
    <name type="scientific">Poecilia mexicana</name>
    <dbReference type="NCBI Taxonomy" id="48701"/>
    <lineage>
        <taxon>Eukaryota</taxon>
        <taxon>Metazoa</taxon>
        <taxon>Chordata</taxon>
        <taxon>Craniata</taxon>
        <taxon>Vertebrata</taxon>
        <taxon>Euteleostomi</taxon>
        <taxon>Actinopterygii</taxon>
        <taxon>Neopterygii</taxon>
        <taxon>Teleostei</taxon>
        <taxon>Neoteleostei</taxon>
        <taxon>Acanthomorphata</taxon>
        <taxon>Ovalentaria</taxon>
        <taxon>Atherinomorphae</taxon>
        <taxon>Cyprinodontiformes</taxon>
        <taxon>Poeciliidae</taxon>
        <taxon>Poeciliinae</taxon>
        <taxon>Poecilia</taxon>
    </lineage>
</organism>